<reference evidence="3" key="2">
    <citation type="journal article" date="2024" name="Plant">
        <title>Genomic evolution and insights into agronomic trait innovations of Sesamum species.</title>
        <authorList>
            <person name="Miao H."/>
            <person name="Wang L."/>
            <person name="Qu L."/>
            <person name="Liu H."/>
            <person name="Sun Y."/>
            <person name="Le M."/>
            <person name="Wang Q."/>
            <person name="Wei S."/>
            <person name="Zheng Y."/>
            <person name="Lin W."/>
            <person name="Duan Y."/>
            <person name="Cao H."/>
            <person name="Xiong S."/>
            <person name="Wang X."/>
            <person name="Wei L."/>
            <person name="Li C."/>
            <person name="Ma Q."/>
            <person name="Ju M."/>
            <person name="Zhao R."/>
            <person name="Li G."/>
            <person name="Mu C."/>
            <person name="Tian Q."/>
            <person name="Mei H."/>
            <person name="Zhang T."/>
            <person name="Gao T."/>
            <person name="Zhang H."/>
        </authorList>
    </citation>
    <scope>NUCLEOTIDE SEQUENCE</scope>
    <source>
        <strain evidence="3">G01</strain>
    </source>
</reference>
<dbReference type="AlphaFoldDB" id="A0AAW2RN90"/>
<proteinExistence type="predicted"/>
<dbReference type="PANTHER" id="PTHR45927:SF2">
    <property type="entry name" value="SERINE_THREONINE RECEPTOR-LIKE KINASE NFP"/>
    <property type="match status" value="1"/>
</dbReference>
<feature type="chain" id="PRO_5043576424" evidence="2">
    <location>
        <begin position="20"/>
        <end position="107"/>
    </location>
</feature>
<dbReference type="PANTHER" id="PTHR45927">
    <property type="entry name" value="LYSM-DOMAIN RECEPTOR-LIKE KINASE-RELATED"/>
    <property type="match status" value="1"/>
</dbReference>
<evidence type="ECO:0000256" key="2">
    <source>
        <dbReference type="SAM" id="SignalP"/>
    </source>
</evidence>
<gene>
    <name evidence="3" type="ORF">Sangu_0159400</name>
</gene>
<comment type="caution">
    <text evidence="3">The sequence shown here is derived from an EMBL/GenBank/DDBJ whole genome shotgun (WGS) entry which is preliminary data.</text>
</comment>
<feature type="signal peptide" evidence="2">
    <location>
        <begin position="1"/>
        <end position="19"/>
    </location>
</feature>
<evidence type="ECO:0000313" key="3">
    <source>
        <dbReference type="EMBL" id="KAL0380951.1"/>
    </source>
</evidence>
<feature type="compositionally biased region" description="Low complexity" evidence="1">
    <location>
        <begin position="94"/>
        <end position="107"/>
    </location>
</feature>
<accession>A0AAW2RN90</accession>
<organism evidence="3">
    <name type="scientific">Sesamum angustifolium</name>
    <dbReference type="NCBI Taxonomy" id="2727405"/>
    <lineage>
        <taxon>Eukaryota</taxon>
        <taxon>Viridiplantae</taxon>
        <taxon>Streptophyta</taxon>
        <taxon>Embryophyta</taxon>
        <taxon>Tracheophyta</taxon>
        <taxon>Spermatophyta</taxon>
        <taxon>Magnoliopsida</taxon>
        <taxon>eudicotyledons</taxon>
        <taxon>Gunneridae</taxon>
        <taxon>Pentapetalae</taxon>
        <taxon>asterids</taxon>
        <taxon>lamiids</taxon>
        <taxon>Lamiales</taxon>
        <taxon>Pedaliaceae</taxon>
        <taxon>Sesamum</taxon>
    </lineage>
</organism>
<name>A0AAW2RN90_9LAMI</name>
<keyword evidence="2" id="KW-0732">Signal</keyword>
<dbReference type="SUPFAM" id="SSF56112">
    <property type="entry name" value="Protein kinase-like (PK-like)"/>
    <property type="match status" value="1"/>
</dbReference>
<dbReference type="EMBL" id="JACGWK010000001">
    <property type="protein sequence ID" value="KAL0380951.1"/>
    <property type="molecule type" value="Genomic_DNA"/>
</dbReference>
<keyword evidence="3" id="KW-0808">Transferase</keyword>
<evidence type="ECO:0000256" key="1">
    <source>
        <dbReference type="SAM" id="MobiDB-lite"/>
    </source>
</evidence>
<dbReference type="InterPro" id="IPR052611">
    <property type="entry name" value="Plant_RLK_LysM"/>
</dbReference>
<feature type="region of interest" description="Disordered" evidence="1">
    <location>
        <begin position="82"/>
        <end position="107"/>
    </location>
</feature>
<sequence length="107" mass="12163">MLNIDVFSFGVVLLELLSGKKVMETKDNGEVVMLWKEVREILDIEDQRTERLRRWMDPFLKSTYSIDDALSLAILARACTSEKSSERPRMAEIVSTSVSSSNHPSDV</sequence>
<dbReference type="InterPro" id="IPR011009">
    <property type="entry name" value="Kinase-like_dom_sf"/>
</dbReference>
<keyword evidence="3" id="KW-0675">Receptor</keyword>
<reference evidence="3" key="1">
    <citation type="submission" date="2020-06" db="EMBL/GenBank/DDBJ databases">
        <authorList>
            <person name="Li T."/>
            <person name="Hu X."/>
            <person name="Zhang T."/>
            <person name="Song X."/>
            <person name="Zhang H."/>
            <person name="Dai N."/>
            <person name="Sheng W."/>
            <person name="Hou X."/>
            <person name="Wei L."/>
        </authorList>
    </citation>
    <scope>NUCLEOTIDE SEQUENCE</scope>
    <source>
        <strain evidence="3">G01</strain>
        <tissue evidence="3">Leaf</tissue>
    </source>
</reference>
<dbReference type="GO" id="GO:0016301">
    <property type="term" value="F:kinase activity"/>
    <property type="evidence" value="ECO:0007669"/>
    <property type="project" value="UniProtKB-KW"/>
</dbReference>
<dbReference type="Gene3D" id="1.10.510.10">
    <property type="entry name" value="Transferase(Phosphotransferase) domain 1"/>
    <property type="match status" value="1"/>
</dbReference>
<keyword evidence="3" id="KW-0418">Kinase</keyword>
<protein>
    <submittedName>
        <fullName evidence="3">Serine/threonine receptor-like kinase NFP</fullName>
    </submittedName>
</protein>